<proteinExistence type="predicted"/>
<evidence type="ECO:0000313" key="2">
    <source>
        <dbReference type="Proteomes" id="UP001245184"/>
    </source>
</evidence>
<organism evidence="1 2">
    <name type="scientific">Paraburkholderia graminis</name>
    <dbReference type="NCBI Taxonomy" id="60548"/>
    <lineage>
        <taxon>Bacteria</taxon>
        <taxon>Pseudomonadati</taxon>
        <taxon>Pseudomonadota</taxon>
        <taxon>Betaproteobacteria</taxon>
        <taxon>Burkholderiales</taxon>
        <taxon>Burkholderiaceae</taxon>
        <taxon>Paraburkholderia</taxon>
    </lineage>
</organism>
<comment type="caution">
    <text evidence="1">The sequence shown here is derived from an EMBL/GenBank/DDBJ whole genome shotgun (WGS) entry which is preliminary data.</text>
</comment>
<dbReference type="RefSeq" id="WP_310033176.1">
    <property type="nucleotide sequence ID" value="NZ_JAVIZN010000002.1"/>
</dbReference>
<dbReference type="Proteomes" id="UP001245184">
    <property type="component" value="Unassembled WGS sequence"/>
</dbReference>
<evidence type="ECO:0000313" key="1">
    <source>
        <dbReference type="EMBL" id="MDR6205434.1"/>
    </source>
</evidence>
<gene>
    <name evidence="1" type="ORF">QF025_004154</name>
</gene>
<sequence>MRESKSFSLPFDIELEIVDEVVNIESELGRALAPYTDDFETARKVGVIEGIEHLLMSLARAGVDLSRPEFAVAIRDCVANLQQ</sequence>
<reference evidence="1 2" key="1">
    <citation type="submission" date="2023-08" db="EMBL/GenBank/DDBJ databases">
        <title>Genome sequencing of plant associated microbes to promote plant fitness in Sorghum bicolor and Oryza sativa.</title>
        <authorList>
            <person name="Coleman-Derr D."/>
        </authorList>
    </citation>
    <scope>NUCLEOTIDE SEQUENCE [LARGE SCALE GENOMIC DNA]</scope>
    <source>
        <strain evidence="1 2">SLBN-33</strain>
    </source>
</reference>
<accession>A0ABD5CJQ7</accession>
<protein>
    <submittedName>
        <fullName evidence="1">Uncharacterized protein</fullName>
    </submittedName>
</protein>
<dbReference type="EMBL" id="JAVIZN010000002">
    <property type="protein sequence ID" value="MDR6205434.1"/>
    <property type="molecule type" value="Genomic_DNA"/>
</dbReference>
<name>A0ABD5CJQ7_9BURK</name>
<dbReference type="AlphaFoldDB" id="A0ABD5CJQ7"/>